<reference evidence="1" key="1">
    <citation type="journal article" date="2014" name="Int. J. Syst. Evol. Microbiol.">
        <title>Complete genome sequence of Corynebacterium casei LMG S-19264T (=DSM 44701T), isolated from a smear-ripened cheese.</title>
        <authorList>
            <consortium name="US DOE Joint Genome Institute (JGI-PGF)"/>
            <person name="Walter F."/>
            <person name="Albersmeier A."/>
            <person name="Kalinowski J."/>
            <person name="Ruckert C."/>
        </authorList>
    </citation>
    <scope>NUCLEOTIDE SEQUENCE</scope>
    <source>
        <strain evidence="1">CGMCC 1.7081</strain>
    </source>
</reference>
<evidence type="ECO:0000313" key="1">
    <source>
        <dbReference type="EMBL" id="GHH05387.1"/>
    </source>
</evidence>
<name>A0A8J3HBQ4_9RHOB</name>
<proteinExistence type="predicted"/>
<comment type="caution">
    <text evidence="1">The sequence shown here is derived from an EMBL/GenBank/DDBJ whole genome shotgun (WGS) entry which is preliminary data.</text>
</comment>
<gene>
    <name evidence="1" type="ORF">GCM10010961_44220</name>
</gene>
<accession>A0A8J3HBQ4</accession>
<dbReference type="Proteomes" id="UP000611500">
    <property type="component" value="Unassembled WGS sequence"/>
</dbReference>
<dbReference type="RefSeq" id="WP_028095497.1">
    <property type="nucleotide sequence ID" value="NZ_BNAP01000053.1"/>
</dbReference>
<keyword evidence="2" id="KW-1185">Reference proteome</keyword>
<evidence type="ECO:0000313" key="2">
    <source>
        <dbReference type="Proteomes" id="UP000611500"/>
    </source>
</evidence>
<dbReference type="AlphaFoldDB" id="A0A8J3HBQ4"/>
<protein>
    <submittedName>
        <fullName evidence="1">Uncharacterized protein</fullName>
    </submittedName>
</protein>
<organism evidence="1 2">
    <name type="scientific">Pseudodonghicola xiamenensis</name>
    <dbReference type="NCBI Taxonomy" id="337702"/>
    <lineage>
        <taxon>Bacteria</taxon>
        <taxon>Pseudomonadati</taxon>
        <taxon>Pseudomonadota</taxon>
        <taxon>Alphaproteobacteria</taxon>
        <taxon>Rhodobacterales</taxon>
        <taxon>Paracoccaceae</taxon>
        <taxon>Pseudodonghicola</taxon>
    </lineage>
</organism>
<reference evidence="1" key="2">
    <citation type="submission" date="2020-09" db="EMBL/GenBank/DDBJ databases">
        <authorList>
            <person name="Sun Q."/>
            <person name="Zhou Y."/>
        </authorList>
    </citation>
    <scope>NUCLEOTIDE SEQUENCE</scope>
    <source>
        <strain evidence="1">CGMCC 1.7081</strain>
    </source>
</reference>
<sequence length="81" mass="8931">MAALQPDLLDAKGIEDPANSVGIWQPVALKRMIEARHVQTTTLKNPITAADQIYFTAAGRTLRGARMSWKGLGLVIRCAWR</sequence>
<dbReference type="EMBL" id="BNAP01000053">
    <property type="protein sequence ID" value="GHH05387.1"/>
    <property type="molecule type" value="Genomic_DNA"/>
</dbReference>